<proteinExistence type="predicted"/>
<name>A0A0E9TRV1_ANGAN</name>
<accession>A0A0E9TRV1</accession>
<dbReference type="EMBL" id="GBXM01052148">
    <property type="protein sequence ID" value="JAH56429.1"/>
    <property type="molecule type" value="Transcribed_RNA"/>
</dbReference>
<reference evidence="2" key="2">
    <citation type="journal article" date="2015" name="Fish Shellfish Immunol.">
        <title>Early steps in the European eel (Anguilla anguilla)-Vibrio vulnificus interaction in the gills: Role of the RtxA13 toxin.</title>
        <authorList>
            <person name="Callol A."/>
            <person name="Pajuelo D."/>
            <person name="Ebbesson L."/>
            <person name="Teles M."/>
            <person name="MacKenzie S."/>
            <person name="Amaro C."/>
        </authorList>
    </citation>
    <scope>NUCLEOTIDE SEQUENCE</scope>
</reference>
<feature type="region of interest" description="Disordered" evidence="1">
    <location>
        <begin position="1"/>
        <end position="31"/>
    </location>
</feature>
<dbReference type="EMBL" id="GBXM01046921">
    <property type="protein sequence ID" value="JAH61656.1"/>
    <property type="molecule type" value="Transcribed_RNA"/>
</dbReference>
<protein>
    <submittedName>
        <fullName evidence="2">Uncharacterized protein</fullName>
    </submittedName>
</protein>
<evidence type="ECO:0000256" key="1">
    <source>
        <dbReference type="SAM" id="MobiDB-lite"/>
    </source>
</evidence>
<reference evidence="2" key="1">
    <citation type="submission" date="2014-11" db="EMBL/GenBank/DDBJ databases">
        <authorList>
            <person name="Amaro Gonzalez C."/>
        </authorList>
    </citation>
    <scope>NUCLEOTIDE SEQUENCE</scope>
</reference>
<dbReference type="AlphaFoldDB" id="A0A0E9TRV1"/>
<organism evidence="2">
    <name type="scientific">Anguilla anguilla</name>
    <name type="common">European freshwater eel</name>
    <name type="synonym">Muraena anguilla</name>
    <dbReference type="NCBI Taxonomy" id="7936"/>
    <lineage>
        <taxon>Eukaryota</taxon>
        <taxon>Metazoa</taxon>
        <taxon>Chordata</taxon>
        <taxon>Craniata</taxon>
        <taxon>Vertebrata</taxon>
        <taxon>Euteleostomi</taxon>
        <taxon>Actinopterygii</taxon>
        <taxon>Neopterygii</taxon>
        <taxon>Teleostei</taxon>
        <taxon>Anguilliformes</taxon>
        <taxon>Anguillidae</taxon>
        <taxon>Anguilla</taxon>
    </lineage>
</organism>
<evidence type="ECO:0000313" key="2">
    <source>
        <dbReference type="EMBL" id="JAH56429.1"/>
    </source>
</evidence>
<sequence>MMTEAELVPTMSQSPCAIGPFQISKSGDRGQ</sequence>